<sequence length="145" mass="16387">MKKNFWKIAVCSAWMTILGMLIVPVLVFADPIVVGVPHEEFVAYCPTLEAAKTFALTEEQSIAAGETTTQYNKKVAHLFDDAGGPCKTAALTYTVKEVLYKWAGWGRYDIDNNERKEWAIVRATIDSRDEVFVLSYHPISHYPKK</sequence>
<gene>
    <name evidence="1" type="ORF">A3J08_00445</name>
</gene>
<accession>A0A1G2DPT1</accession>
<organism evidence="1 2">
    <name type="scientific">Candidatus Lloydbacteria bacterium RIFCSPLOWO2_02_FULL_51_11</name>
    <dbReference type="NCBI Taxonomy" id="1798667"/>
    <lineage>
        <taxon>Bacteria</taxon>
        <taxon>Candidatus Lloydiibacteriota</taxon>
    </lineage>
</organism>
<dbReference type="STRING" id="1798667.A3J08_00445"/>
<dbReference type="EMBL" id="MHLR01000008">
    <property type="protein sequence ID" value="OGZ15647.1"/>
    <property type="molecule type" value="Genomic_DNA"/>
</dbReference>
<protein>
    <submittedName>
        <fullName evidence="1">Uncharacterized protein</fullName>
    </submittedName>
</protein>
<comment type="caution">
    <text evidence="1">The sequence shown here is derived from an EMBL/GenBank/DDBJ whole genome shotgun (WGS) entry which is preliminary data.</text>
</comment>
<evidence type="ECO:0000313" key="2">
    <source>
        <dbReference type="Proteomes" id="UP000177573"/>
    </source>
</evidence>
<name>A0A1G2DPT1_9BACT</name>
<dbReference type="AlphaFoldDB" id="A0A1G2DPT1"/>
<dbReference type="Proteomes" id="UP000177573">
    <property type="component" value="Unassembled WGS sequence"/>
</dbReference>
<evidence type="ECO:0000313" key="1">
    <source>
        <dbReference type="EMBL" id="OGZ15647.1"/>
    </source>
</evidence>
<reference evidence="1 2" key="1">
    <citation type="journal article" date="2016" name="Nat. Commun.">
        <title>Thousands of microbial genomes shed light on interconnected biogeochemical processes in an aquifer system.</title>
        <authorList>
            <person name="Anantharaman K."/>
            <person name="Brown C.T."/>
            <person name="Hug L.A."/>
            <person name="Sharon I."/>
            <person name="Castelle C.J."/>
            <person name="Probst A.J."/>
            <person name="Thomas B.C."/>
            <person name="Singh A."/>
            <person name="Wilkins M.J."/>
            <person name="Karaoz U."/>
            <person name="Brodie E.L."/>
            <person name="Williams K.H."/>
            <person name="Hubbard S.S."/>
            <person name="Banfield J.F."/>
        </authorList>
    </citation>
    <scope>NUCLEOTIDE SEQUENCE [LARGE SCALE GENOMIC DNA]</scope>
</reference>
<proteinExistence type="predicted"/>